<evidence type="ECO:0008006" key="6">
    <source>
        <dbReference type="Google" id="ProtNLM"/>
    </source>
</evidence>
<dbReference type="EMBL" id="CP023284">
    <property type="protein sequence ID" value="ATA53303.1"/>
    <property type="molecule type" value="Genomic_DNA"/>
</dbReference>
<dbReference type="Proteomes" id="UP000217154">
    <property type="component" value="Chromosome"/>
</dbReference>
<dbReference type="PANTHER" id="PTHR12526:SF629">
    <property type="entry name" value="TEICHURONIC ACID BIOSYNTHESIS GLYCOSYLTRANSFERASE TUAH-RELATED"/>
    <property type="match status" value="1"/>
</dbReference>
<sequence>MQSQPFMGALAAELCVEMPDRPASNPVLCHYSKPWPIPNSVVSQVLVSYLQRLANEEESAAEMKYVDISVAPTASTGKQGKTQGGDLFQQVRPALKTSTPPADGAAGSQKSSPTERVLFLQENLRQIGNGIEVAGIRRAHLFHGQLGITPWILTSNFSPRLRENEASLKDKGMLPSETKVLNVYEWLVDMSSQGLLTPLASSRPSRSPGSSSSASAAKPSLRKVSHPAAWDSTQVGCEEFGLANGQILMRKTFKSGRSGADLQSIELRDAQGTAVTHATESDFVCAMMAANLEEDVTWHFLVDKNKMYRKLRQSTASHRFRHTVSAFLHSTHRLPNGQLKTSYRHLFEDADSCDSLIVATEEQHRDLLESGMPATKLNVIPHALPGVPEIVESASLQEKRVIYLARYTPEKQHELLFQVFERVLKRVPDAQLHTHGVGPLQATLQARVDASGLAGSIHIHGYANDVATLFKESSLGVMASNEEGFSLFGLECLAHARPLVAFSVKYGPKDLLEGRNAGILIPPGHVDAMADAIVALLEDPEKAYDLRFGALTSAERFTADKVAQRWSKWWADVREIARHREANTLTDASL</sequence>
<dbReference type="Pfam" id="PF13692">
    <property type="entry name" value="Glyco_trans_1_4"/>
    <property type="match status" value="1"/>
</dbReference>
<evidence type="ECO:0000256" key="2">
    <source>
        <dbReference type="ARBA" id="ARBA00022679"/>
    </source>
</evidence>
<reference evidence="4 5" key="1">
    <citation type="submission" date="2017-09" db="EMBL/GenBank/DDBJ databases">
        <title>The diverse metabolic capabilities of V. boronicumulans make it an excellent choice for continued studies on novel biodegradation.</title>
        <authorList>
            <person name="Sun S."/>
        </authorList>
    </citation>
    <scope>NUCLEOTIDE SEQUENCE [LARGE SCALE GENOMIC DNA]</scope>
    <source>
        <strain evidence="4 5">J1</strain>
    </source>
</reference>
<dbReference type="RefSeq" id="WP_095744153.1">
    <property type="nucleotide sequence ID" value="NZ_CP023284.1"/>
</dbReference>
<dbReference type="KEGG" id="vbo:CKY39_08845"/>
<protein>
    <recommendedName>
        <fullName evidence="6">Glycosyl transferase family 1 domain-containing protein</fullName>
    </recommendedName>
</protein>
<keyword evidence="2" id="KW-0808">Transferase</keyword>
<feature type="compositionally biased region" description="Low complexity" evidence="3">
    <location>
        <begin position="198"/>
        <end position="219"/>
    </location>
</feature>
<gene>
    <name evidence="4" type="ORF">CKY39_08845</name>
</gene>
<evidence type="ECO:0000256" key="3">
    <source>
        <dbReference type="SAM" id="MobiDB-lite"/>
    </source>
</evidence>
<evidence type="ECO:0000313" key="5">
    <source>
        <dbReference type="Proteomes" id="UP000217154"/>
    </source>
</evidence>
<organism evidence="4 5">
    <name type="scientific">Variovorax boronicumulans</name>
    <dbReference type="NCBI Taxonomy" id="436515"/>
    <lineage>
        <taxon>Bacteria</taxon>
        <taxon>Pseudomonadati</taxon>
        <taxon>Pseudomonadota</taxon>
        <taxon>Betaproteobacteria</taxon>
        <taxon>Burkholderiales</taxon>
        <taxon>Comamonadaceae</taxon>
        <taxon>Variovorax</taxon>
    </lineage>
</organism>
<dbReference type="Gene3D" id="3.40.50.2000">
    <property type="entry name" value="Glycogen Phosphorylase B"/>
    <property type="match status" value="3"/>
</dbReference>
<proteinExistence type="predicted"/>
<evidence type="ECO:0000313" key="4">
    <source>
        <dbReference type="EMBL" id="ATA53303.1"/>
    </source>
</evidence>
<dbReference type="PANTHER" id="PTHR12526">
    <property type="entry name" value="GLYCOSYLTRANSFERASE"/>
    <property type="match status" value="1"/>
</dbReference>
<dbReference type="SUPFAM" id="SSF53756">
    <property type="entry name" value="UDP-Glycosyltransferase/glycogen phosphorylase"/>
    <property type="match status" value="1"/>
</dbReference>
<name>A0A250DH80_9BURK</name>
<dbReference type="AlphaFoldDB" id="A0A250DH80"/>
<accession>A0A250DH80</accession>
<dbReference type="GO" id="GO:0016757">
    <property type="term" value="F:glycosyltransferase activity"/>
    <property type="evidence" value="ECO:0007669"/>
    <property type="project" value="UniProtKB-KW"/>
</dbReference>
<evidence type="ECO:0000256" key="1">
    <source>
        <dbReference type="ARBA" id="ARBA00022676"/>
    </source>
</evidence>
<feature type="region of interest" description="Disordered" evidence="3">
    <location>
        <begin position="198"/>
        <end position="220"/>
    </location>
</feature>
<keyword evidence="1" id="KW-0328">Glycosyltransferase</keyword>